<accession>A0AA39Y4Z7</accession>
<keyword evidence="8" id="KW-0808">Transferase</keyword>
<dbReference type="SMART" id="SM00220">
    <property type="entry name" value="S_TKc"/>
    <property type="match status" value="1"/>
</dbReference>
<keyword evidence="2 4" id="KW-0547">Nucleotide-binding</keyword>
<dbReference type="SUPFAM" id="SSF49879">
    <property type="entry name" value="SMAD/FHA domain"/>
    <property type="match status" value="1"/>
</dbReference>
<dbReference type="SUPFAM" id="SSF56112">
    <property type="entry name" value="Protein kinase-like (PK-like)"/>
    <property type="match status" value="1"/>
</dbReference>
<dbReference type="Pfam" id="PF00498">
    <property type="entry name" value="FHA"/>
    <property type="match status" value="1"/>
</dbReference>
<dbReference type="InterPro" id="IPR017441">
    <property type="entry name" value="Protein_kinase_ATP_BS"/>
</dbReference>
<dbReference type="Gene3D" id="2.60.200.20">
    <property type="match status" value="1"/>
</dbReference>
<evidence type="ECO:0000256" key="1">
    <source>
        <dbReference type="ARBA" id="ARBA00005575"/>
    </source>
</evidence>
<sequence>MASSFFPVAELWFEDRSTTPPTTETIQIPADETIKVGRDPEKNTLAIANPQVSRNHLEFYSITVEENGRHGPLIFVRDRLSNNGTYVNGHLIGTVSSPSSGRLLQDGDVITISKPPIAIFRFHQPTELATLKLSSLQRRESALFQEKYEINDRTIGNGAHAFIFLATEKRTGCQVVCKVHDFTRSRSSAQKLQRIRQEASLLSYLDHPNIISIRAAFQTHETMYIFTELATGGDLFSLFARYKLFTELEIRWILWQVLRGVSYIHKKGVAHRDIKPENILCAMAPNAACSMLNHSLAPLLSLSMTVYLGRKYLITPEASRHRGEAPGEKKLIGVFHPESFSRTLEIRP</sequence>
<evidence type="ECO:0000256" key="3">
    <source>
        <dbReference type="ARBA" id="ARBA00022840"/>
    </source>
</evidence>
<protein>
    <submittedName>
        <fullName evidence="8">Kinase-like domain-containing protein</fullName>
    </submittedName>
</protein>
<evidence type="ECO:0000313" key="8">
    <source>
        <dbReference type="EMBL" id="KAK0646142.1"/>
    </source>
</evidence>
<reference evidence="8" key="1">
    <citation type="submission" date="2023-06" db="EMBL/GenBank/DDBJ databases">
        <title>Genome-scale phylogeny and comparative genomics of the fungal order Sordariales.</title>
        <authorList>
            <consortium name="Lawrence Berkeley National Laboratory"/>
            <person name="Hensen N."/>
            <person name="Bonometti L."/>
            <person name="Westerberg I."/>
            <person name="Brannstrom I.O."/>
            <person name="Guillou S."/>
            <person name="Cros-Aarteil S."/>
            <person name="Calhoun S."/>
            <person name="Haridas S."/>
            <person name="Kuo A."/>
            <person name="Mondo S."/>
            <person name="Pangilinan J."/>
            <person name="Riley R."/>
            <person name="Labutti K."/>
            <person name="Andreopoulos B."/>
            <person name="Lipzen A."/>
            <person name="Chen C."/>
            <person name="Yanf M."/>
            <person name="Daum C."/>
            <person name="Ng V."/>
            <person name="Clum A."/>
            <person name="Steindorff A."/>
            <person name="Ohm R."/>
            <person name="Martin F."/>
            <person name="Silar P."/>
            <person name="Natvig D."/>
            <person name="Lalanne C."/>
            <person name="Gautier V."/>
            <person name="Ament-Velasquez S.L."/>
            <person name="Kruys A."/>
            <person name="Hutchinson M.I."/>
            <person name="Powell A.J."/>
            <person name="Barry K."/>
            <person name="Miller A.N."/>
            <person name="Grigoriev I.V."/>
            <person name="Debuchy R."/>
            <person name="Gladieux P."/>
            <person name="Thoren M.H."/>
            <person name="Johannesson H."/>
        </authorList>
    </citation>
    <scope>NUCLEOTIDE SEQUENCE</scope>
    <source>
        <strain evidence="8">SMH2532-1</strain>
    </source>
</reference>
<dbReference type="EMBL" id="JAULSV010000004">
    <property type="protein sequence ID" value="KAK0646142.1"/>
    <property type="molecule type" value="Genomic_DNA"/>
</dbReference>
<comment type="caution">
    <text evidence="8">The sequence shown here is derived from an EMBL/GenBank/DDBJ whole genome shotgun (WGS) entry which is preliminary data.</text>
</comment>
<keyword evidence="8" id="KW-0418">Kinase</keyword>
<dbReference type="AlphaFoldDB" id="A0AA39Y4Z7"/>
<evidence type="ECO:0000256" key="2">
    <source>
        <dbReference type="ARBA" id="ARBA00022741"/>
    </source>
</evidence>
<dbReference type="InterPro" id="IPR008984">
    <property type="entry name" value="SMAD_FHA_dom_sf"/>
</dbReference>
<evidence type="ECO:0000259" key="7">
    <source>
        <dbReference type="PROSITE" id="PS50011"/>
    </source>
</evidence>
<keyword evidence="9" id="KW-1185">Reference proteome</keyword>
<feature type="domain" description="FHA" evidence="6">
    <location>
        <begin position="34"/>
        <end position="92"/>
    </location>
</feature>
<name>A0AA39Y4Z7_9PEZI</name>
<dbReference type="GO" id="GO:0005524">
    <property type="term" value="F:ATP binding"/>
    <property type="evidence" value="ECO:0007669"/>
    <property type="project" value="UniProtKB-UniRule"/>
</dbReference>
<dbReference type="PROSITE" id="PS00108">
    <property type="entry name" value="PROTEIN_KINASE_ST"/>
    <property type="match status" value="1"/>
</dbReference>
<dbReference type="PROSITE" id="PS50006">
    <property type="entry name" value="FHA_DOMAIN"/>
    <property type="match status" value="1"/>
</dbReference>
<dbReference type="CDD" id="cd22670">
    <property type="entry name" value="FHA_MEK1-like"/>
    <property type="match status" value="1"/>
</dbReference>
<proteinExistence type="inferred from homology"/>
<dbReference type="InterPro" id="IPR000253">
    <property type="entry name" value="FHA_dom"/>
</dbReference>
<evidence type="ECO:0000313" key="9">
    <source>
        <dbReference type="Proteomes" id="UP001174936"/>
    </source>
</evidence>
<dbReference type="Proteomes" id="UP001174936">
    <property type="component" value="Unassembled WGS sequence"/>
</dbReference>
<dbReference type="PROSITE" id="PS50011">
    <property type="entry name" value="PROTEIN_KINASE_DOM"/>
    <property type="match status" value="1"/>
</dbReference>
<dbReference type="PROSITE" id="PS00107">
    <property type="entry name" value="PROTEIN_KINASE_ATP"/>
    <property type="match status" value="1"/>
</dbReference>
<evidence type="ECO:0000256" key="4">
    <source>
        <dbReference type="PROSITE-ProRule" id="PRU10141"/>
    </source>
</evidence>
<dbReference type="PANTHER" id="PTHR24347">
    <property type="entry name" value="SERINE/THREONINE-PROTEIN KINASE"/>
    <property type="match status" value="1"/>
</dbReference>
<dbReference type="Gene3D" id="1.10.510.10">
    <property type="entry name" value="Transferase(Phosphotransferase) domain 1"/>
    <property type="match status" value="1"/>
</dbReference>
<keyword evidence="3 4" id="KW-0067">ATP-binding</keyword>
<feature type="binding site" evidence="4">
    <location>
        <position position="178"/>
    </location>
    <ligand>
        <name>ATP</name>
        <dbReference type="ChEBI" id="CHEBI:30616"/>
    </ligand>
</feature>
<evidence type="ECO:0000259" key="6">
    <source>
        <dbReference type="PROSITE" id="PS50006"/>
    </source>
</evidence>
<keyword evidence="5" id="KW-0723">Serine/threonine-protein kinase</keyword>
<organism evidence="8 9">
    <name type="scientific">Cercophora newfieldiana</name>
    <dbReference type="NCBI Taxonomy" id="92897"/>
    <lineage>
        <taxon>Eukaryota</taxon>
        <taxon>Fungi</taxon>
        <taxon>Dikarya</taxon>
        <taxon>Ascomycota</taxon>
        <taxon>Pezizomycotina</taxon>
        <taxon>Sordariomycetes</taxon>
        <taxon>Sordariomycetidae</taxon>
        <taxon>Sordariales</taxon>
        <taxon>Lasiosphaeriaceae</taxon>
        <taxon>Cercophora</taxon>
    </lineage>
</organism>
<feature type="domain" description="Protein kinase" evidence="7">
    <location>
        <begin position="149"/>
        <end position="348"/>
    </location>
</feature>
<dbReference type="GO" id="GO:0004674">
    <property type="term" value="F:protein serine/threonine kinase activity"/>
    <property type="evidence" value="ECO:0007669"/>
    <property type="project" value="UniProtKB-KW"/>
</dbReference>
<dbReference type="SMART" id="SM00240">
    <property type="entry name" value="FHA"/>
    <property type="match status" value="1"/>
</dbReference>
<dbReference type="InterPro" id="IPR008271">
    <property type="entry name" value="Ser/Thr_kinase_AS"/>
</dbReference>
<evidence type="ECO:0000256" key="5">
    <source>
        <dbReference type="RuleBase" id="RU000304"/>
    </source>
</evidence>
<dbReference type="InterPro" id="IPR011009">
    <property type="entry name" value="Kinase-like_dom_sf"/>
</dbReference>
<dbReference type="Pfam" id="PF00069">
    <property type="entry name" value="Pkinase"/>
    <property type="match status" value="1"/>
</dbReference>
<comment type="similarity">
    <text evidence="1">Belongs to the protein kinase superfamily. CAMK Ser/Thr protein kinase family. CHEK2 subfamily.</text>
</comment>
<gene>
    <name evidence="8" type="ORF">B0T16DRAFT_154160</name>
</gene>
<dbReference type="InterPro" id="IPR000719">
    <property type="entry name" value="Prot_kinase_dom"/>
</dbReference>